<accession>A0ABN8IXA6</accession>
<proteinExistence type="predicted"/>
<feature type="non-terminal residue" evidence="1">
    <location>
        <position position="1"/>
    </location>
</feature>
<name>A0ABN8IXA6_9NEOP</name>
<reference evidence="1" key="1">
    <citation type="submission" date="2022-03" db="EMBL/GenBank/DDBJ databases">
        <authorList>
            <person name="Martin H S."/>
        </authorList>
    </citation>
    <scope>NUCLEOTIDE SEQUENCE</scope>
</reference>
<sequence length="99" mass="10871">MCLLVRTCSFMYYALSEGIATGIASRGVSSRDLPVDLCVIVDGGASGRRTHSHDGEQMPGLRHCHSQCCLTSDPQWRCLWEIDSGLYWALPVAGLHNAY</sequence>
<evidence type="ECO:0008006" key="3">
    <source>
        <dbReference type="Google" id="ProtNLM"/>
    </source>
</evidence>
<dbReference type="Proteomes" id="UP000837857">
    <property type="component" value="Chromosome 4"/>
</dbReference>
<dbReference type="EMBL" id="OW152816">
    <property type="protein sequence ID" value="CAH2066647.1"/>
    <property type="molecule type" value="Genomic_DNA"/>
</dbReference>
<evidence type="ECO:0000313" key="1">
    <source>
        <dbReference type="EMBL" id="CAH2066647.1"/>
    </source>
</evidence>
<protein>
    <recommendedName>
        <fullName evidence="3">Secreted protein</fullName>
    </recommendedName>
</protein>
<keyword evidence="2" id="KW-1185">Reference proteome</keyword>
<evidence type="ECO:0000313" key="2">
    <source>
        <dbReference type="Proteomes" id="UP000837857"/>
    </source>
</evidence>
<organism evidence="1 2">
    <name type="scientific">Iphiclides podalirius</name>
    <name type="common">scarce swallowtail</name>
    <dbReference type="NCBI Taxonomy" id="110791"/>
    <lineage>
        <taxon>Eukaryota</taxon>
        <taxon>Metazoa</taxon>
        <taxon>Ecdysozoa</taxon>
        <taxon>Arthropoda</taxon>
        <taxon>Hexapoda</taxon>
        <taxon>Insecta</taxon>
        <taxon>Pterygota</taxon>
        <taxon>Neoptera</taxon>
        <taxon>Endopterygota</taxon>
        <taxon>Lepidoptera</taxon>
        <taxon>Glossata</taxon>
        <taxon>Ditrysia</taxon>
        <taxon>Papilionoidea</taxon>
        <taxon>Papilionidae</taxon>
        <taxon>Papilioninae</taxon>
        <taxon>Iphiclides</taxon>
    </lineage>
</organism>
<gene>
    <name evidence="1" type="ORF">IPOD504_LOCUS13522</name>
</gene>